<comment type="caution">
    <text evidence="13">The sequence shown here is derived from an EMBL/GenBank/DDBJ whole genome shotgun (WGS) entry which is preliminary data.</text>
</comment>
<dbReference type="PROSITE" id="PS51318">
    <property type="entry name" value="TAT"/>
    <property type="match status" value="1"/>
</dbReference>
<dbReference type="InterPro" id="IPR000209">
    <property type="entry name" value="Peptidase_S8/S53_dom"/>
</dbReference>
<feature type="signal peptide" evidence="10">
    <location>
        <begin position="1"/>
        <end position="21"/>
    </location>
</feature>
<keyword evidence="6 8" id="KW-0378">Hydrolase</keyword>
<dbReference type="Proteomes" id="UP001500418">
    <property type="component" value="Unassembled WGS sequence"/>
</dbReference>
<evidence type="ECO:0000256" key="1">
    <source>
        <dbReference type="ARBA" id="ARBA00011073"/>
    </source>
</evidence>
<feature type="domain" description="Peptidase S8/S53" evidence="11">
    <location>
        <begin position="211"/>
        <end position="464"/>
    </location>
</feature>
<feature type="domain" description="PA" evidence="12">
    <location>
        <begin position="790"/>
        <end position="869"/>
    </location>
</feature>
<keyword evidence="5 10" id="KW-0732">Signal</keyword>
<dbReference type="InterPro" id="IPR003137">
    <property type="entry name" value="PA_domain"/>
</dbReference>
<keyword evidence="3" id="KW-0964">Secreted</keyword>
<evidence type="ECO:0000256" key="3">
    <source>
        <dbReference type="ARBA" id="ARBA00022525"/>
    </source>
</evidence>
<gene>
    <name evidence="13" type="ORF">GCM10009575_051140</name>
</gene>
<keyword evidence="2" id="KW-0134">Cell wall</keyword>
<evidence type="ECO:0000256" key="9">
    <source>
        <dbReference type="RuleBase" id="RU003355"/>
    </source>
</evidence>
<dbReference type="PANTHER" id="PTHR43806">
    <property type="entry name" value="PEPTIDASE S8"/>
    <property type="match status" value="1"/>
</dbReference>
<protein>
    <submittedName>
        <fullName evidence="13">S8 family serine peptidase</fullName>
    </submittedName>
</protein>
<dbReference type="EMBL" id="BAAAID010000034">
    <property type="protein sequence ID" value="GAA0938370.1"/>
    <property type="molecule type" value="Genomic_DNA"/>
</dbReference>
<keyword evidence="4 8" id="KW-0645">Protease</keyword>
<evidence type="ECO:0000256" key="5">
    <source>
        <dbReference type="ARBA" id="ARBA00022729"/>
    </source>
</evidence>
<dbReference type="SUPFAM" id="SSF52743">
    <property type="entry name" value="Subtilisin-like"/>
    <property type="match status" value="1"/>
</dbReference>
<dbReference type="Pfam" id="PF00082">
    <property type="entry name" value="Peptidase_S8"/>
    <property type="match status" value="1"/>
</dbReference>
<dbReference type="InterPro" id="IPR015500">
    <property type="entry name" value="Peptidase_S8_subtilisin-rel"/>
</dbReference>
<feature type="active site" description="Charge relay system" evidence="8">
    <location>
        <position position="220"/>
    </location>
</feature>
<dbReference type="InterPro" id="IPR023827">
    <property type="entry name" value="Peptidase_S8_Asp-AS"/>
</dbReference>
<organism evidence="13 14">
    <name type="scientific">Streptomyces rhizosphaericus</name>
    <dbReference type="NCBI Taxonomy" id="114699"/>
    <lineage>
        <taxon>Bacteria</taxon>
        <taxon>Bacillati</taxon>
        <taxon>Actinomycetota</taxon>
        <taxon>Actinomycetes</taxon>
        <taxon>Kitasatosporales</taxon>
        <taxon>Streptomycetaceae</taxon>
        <taxon>Streptomyces</taxon>
        <taxon>Streptomyces violaceusniger group</taxon>
    </lineage>
</organism>
<dbReference type="PROSITE" id="PS00138">
    <property type="entry name" value="SUBTILASE_SER"/>
    <property type="match status" value="1"/>
</dbReference>
<dbReference type="InterPro" id="IPR036852">
    <property type="entry name" value="Peptidase_S8/S53_dom_sf"/>
</dbReference>
<dbReference type="PANTHER" id="PTHR43806:SF65">
    <property type="entry name" value="SERINE PROTEASE APRX"/>
    <property type="match status" value="1"/>
</dbReference>
<evidence type="ECO:0000256" key="6">
    <source>
        <dbReference type="ARBA" id="ARBA00022801"/>
    </source>
</evidence>
<keyword evidence="7 8" id="KW-0720">Serine protease</keyword>
<dbReference type="PROSITE" id="PS00136">
    <property type="entry name" value="SUBTILASE_ASP"/>
    <property type="match status" value="1"/>
</dbReference>
<dbReference type="Pfam" id="PF02225">
    <property type="entry name" value="PA"/>
    <property type="match status" value="1"/>
</dbReference>
<evidence type="ECO:0000256" key="7">
    <source>
        <dbReference type="ARBA" id="ARBA00022825"/>
    </source>
</evidence>
<dbReference type="InterPro" id="IPR046450">
    <property type="entry name" value="PA_dom_sf"/>
</dbReference>
<keyword evidence="14" id="KW-1185">Reference proteome</keyword>
<feature type="active site" description="Charge relay system" evidence="8">
    <location>
        <position position="428"/>
    </location>
</feature>
<dbReference type="PRINTS" id="PR00723">
    <property type="entry name" value="SUBTILISIN"/>
</dbReference>
<dbReference type="Gene3D" id="3.50.30.30">
    <property type="match status" value="1"/>
</dbReference>
<dbReference type="Gene3D" id="3.40.50.200">
    <property type="entry name" value="Peptidase S8/S53 domain"/>
    <property type="match status" value="1"/>
</dbReference>
<evidence type="ECO:0000256" key="2">
    <source>
        <dbReference type="ARBA" id="ARBA00022512"/>
    </source>
</evidence>
<evidence type="ECO:0000256" key="10">
    <source>
        <dbReference type="SAM" id="SignalP"/>
    </source>
</evidence>
<evidence type="ECO:0000313" key="14">
    <source>
        <dbReference type="Proteomes" id="UP001500418"/>
    </source>
</evidence>
<proteinExistence type="inferred from homology"/>
<dbReference type="PROSITE" id="PS51892">
    <property type="entry name" value="SUBTILASE"/>
    <property type="match status" value="1"/>
</dbReference>
<evidence type="ECO:0000256" key="4">
    <source>
        <dbReference type="ARBA" id="ARBA00022670"/>
    </source>
</evidence>
<sequence length="1228" mass="129774">MRRLRRFLAVVGAAGVMGAMAAPVASGRPSQAAAEAPPARTQQHTVTLITGDTVSVTTGADGKYAVEVERAPGRESAEFVTTQQDKDISVVPVDALRLMSKGRVDAGLFNITQLVKQGYDDRKTDSIPVIATYRADGAHPTPEGARKTLALTSVDGAALSARKADAADFWADVTRDKGLRKLWLDRKVKASLDVSVPQIGAPEMWKAGYDGKGVKVAVLDTGIDATHPDVKDAVADSKSFVPDQTVKDGHGHGTHVADTIVGSGAGSDGKYRGVAPGAKLLVGKVMNDAGEGYSSWIIEGMEWAAASGAKVVSMSLGGTASGPSDPLSEAVDQLSASSGALFVIAAGNSGPFEGTVETPGIADSALTVGAVDKSDKWATFSSRGPRSGDYAIKPEITAPGVNITAARAAGTSMGTPVNDLYTTASGTSMATPHVAGAAAIVAQVHPDWTGSQLKEALAGTARTSTADGPFTQGDGRVDVPRAATQNVFGTPILSYGQYAYDADKADPKAITYTNATDKPVTLKLASSVGDDSLTLGADTVTVPANGEVKALVTVDPARAKAGRHAGYITATGDDGAGGTVKVTTAVAYEKAEKLYDLNVTLLDREGKQSPGAALFTLQRLSDASQNQFGYMNASDSFQLPPGTYSLATWIPVYDSGKHEVATSVVGDPQIELNRDTSLTLDARKAVEIKPQTKEKDAESQGVTTSWHRELKGGSSFGLTYSMGKWRKHIYAAPTEKVTEGFFEFYSRWRLEKTKLTASVTSPERVTLNPEYADTYTGWPVKIDGKRKVRLVSAGAGTPEDFEGLDVKGKAVLVGLAPDGWPDEAVINATKAGAAYVLVYRKTTLGLWITAVDSATIPVMSVPGEEGDKLLSLLDGQSKGVTLELGGTANSPYLYDVLLPERDAIGENLTYPINSRTTHKVTARYHAPGKDQLGAEATHTYRPYQLFSVEQKSEVPLGTQRTEYYSADPDTRVWRTAMQDYDGAGRQWSPLRTYAPGTKETVDWLSPVIRPTTAAEFGTSEREGDQLTVAIPEFSDSGTGHYGSAGAAKDGIDAVKTSLYADGKPVGEAPYGSGTFQVPAEKAAYRLTIDARRKADWSAYSTRTTTQWDFASAHTAQATALPLLSVDYDLGVDLLGRAKAGRKFGFGLTLRHQEGADTAKFTGAKAWVSYDDGTTWKRVELTRSGTGYRAAVGHPPLGATNGFVSLRVQAADADGNRIDQTVIRAYGLK</sequence>
<feature type="chain" id="PRO_5045865282" evidence="10">
    <location>
        <begin position="22"/>
        <end position="1228"/>
    </location>
</feature>
<dbReference type="CDD" id="cd07487">
    <property type="entry name" value="Peptidases_S8_1"/>
    <property type="match status" value="1"/>
</dbReference>
<feature type="active site" description="Charge relay system" evidence="8">
    <location>
        <position position="252"/>
    </location>
</feature>
<evidence type="ECO:0000259" key="11">
    <source>
        <dbReference type="Pfam" id="PF00082"/>
    </source>
</evidence>
<dbReference type="InterPro" id="IPR023828">
    <property type="entry name" value="Peptidase_S8_Ser-AS"/>
</dbReference>
<dbReference type="InterPro" id="IPR050131">
    <property type="entry name" value="Peptidase_S8_subtilisin-like"/>
</dbReference>
<reference evidence="14" key="1">
    <citation type="journal article" date="2019" name="Int. J. Syst. Evol. Microbiol.">
        <title>The Global Catalogue of Microorganisms (GCM) 10K type strain sequencing project: providing services to taxonomists for standard genome sequencing and annotation.</title>
        <authorList>
            <consortium name="The Broad Institute Genomics Platform"/>
            <consortium name="The Broad Institute Genome Sequencing Center for Infectious Disease"/>
            <person name="Wu L."/>
            <person name="Ma J."/>
        </authorList>
    </citation>
    <scope>NUCLEOTIDE SEQUENCE [LARGE SCALE GENOMIC DNA]</scope>
    <source>
        <strain evidence="14">JCM 11444</strain>
    </source>
</reference>
<accession>A0ABP4ALI4</accession>
<comment type="similarity">
    <text evidence="1 8 9">Belongs to the peptidase S8 family.</text>
</comment>
<evidence type="ECO:0000313" key="13">
    <source>
        <dbReference type="EMBL" id="GAA0938370.1"/>
    </source>
</evidence>
<dbReference type="SUPFAM" id="SSF52025">
    <property type="entry name" value="PA domain"/>
    <property type="match status" value="1"/>
</dbReference>
<dbReference type="InterPro" id="IPR006311">
    <property type="entry name" value="TAT_signal"/>
</dbReference>
<evidence type="ECO:0000259" key="12">
    <source>
        <dbReference type="Pfam" id="PF02225"/>
    </source>
</evidence>
<evidence type="ECO:0000256" key="8">
    <source>
        <dbReference type="PROSITE-ProRule" id="PRU01240"/>
    </source>
</evidence>
<name>A0ABP4ALI4_9ACTN</name>